<dbReference type="EMBL" id="AJWJ01000160">
    <property type="protein sequence ID" value="KAF2074186.1"/>
    <property type="molecule type" value="Genomic_DNA"/>
</dbReference>
<sequence>MQGVNSTRLLVRLSGEYTQKCFYAKRMVSKRVYETLKREKVDWDSLKTPQLFMDLCKPPDNRPVDTLKPKIAKTIEGIEQYLSPNLGSPQSIDEEIKKSENMENDLMELIDKIKYHEVGNPAAAAAEEPAVDRYNNKKKKAPSARQIITQILNDSLDSDRQYQQQHHQVNRNNGANSTAENDTWVSLRDIDPEESNHPLNDNLSLVERMSIAKISTASDSINTSTKKSKPRFYYQAGEGSPLFNFSAYQLEEINKLEQKSIELQKEREEYASLNKSKSDFIKDMKNLKDN</sequence>
<accession>A0A8J4Q585</accession>
<proteinExistence type="predicted"/>
<dbReference type="Proteomes" id="UP000695562">
    <property type="component" value="Unassembled WGS sequence"/>
</dbReference>
<comment type="caution">
    <text evidence="2">The sequence shown here is derived from an EMBL/GenBank/DDBJ whole genome shotgun (WGS) entry which is preliminary data.</text>
</comment>
<keyword evidence="3" id="KW-1185">Reference proteome</keyword>
<dbReference type="OrthoDB" id="10506336at2759"/>
<name>A0A8J4Q585_9MYCE</name>
<gene>
    <name evidence="2" type="ORF">CYY_004504</name>
</gene>
<organism evidence="2 3">
    <name type="scientific">Polysphondylium violaceum</name>
    <dbReference type="NCBI Taxonomy" id="133409"/>
    <lineage>
        <taxon>Eukaryota</taxon>
        <taxon>Amoebozoa</taxon>
        <taxon>Evosea</taxon>
        <taxon>Eumycetozoa</taxon>
        <taxon>Dictyostelia</taxon>
        <taxon>Dictyosteliales</taxon>
        <taxon>Dictyosteliaceae</taxon>
        <taxon>Polysphondylium</taxon>
    </lineage>
</organism>
<protein>
    <submittedName>
        <fullName evidence="2">Uncharacterized protein</fullName>
    </submittedName>
</protein>
<evidence type="ECO:0000313" key="2">
    <source>
        <dbReference type="EMBL" id="KAF2074186.1"/>
    </source>
</evidence>
<evidence type="ECO:0000313" key="3">
    <source>
        <dbReference type="Proteomes" id="UP000695562"/>
    </source>
</evidence>
<feature type="region of interest" description="Disordered" evidence="1">
    <location>
        <begin position="158"/>
        <end position="181"/>
    </location>
</feature>
<evidence type="ECO:0000256" key="1">
    <source>
        <dbReference type="SAM" id="MobiDB-lite"/>
    </source>
</evidence>
<reference evidence="2" key="1">
    <citation type="submission" date="2020-01" db="EMBL/GenBank/DDBJ databases">
        <title>Development of genomics and gene disruption for Polysphondylium violaceum indicates a role for the polyketide synthase stlB in stalk morphogenesis.</title>
        <authorList>
            <person name="Narita B."/>
            <person name="Kawabe Y."/>
            <person name="Kin K."/>
            <person name="Saito T."/>
            <person name="Gibbs R."/>
            <person name="Kuspa A."/>
            <person name="Muzny D."/>
            <person name="Queller D."/>
            <person name="Richards S."/>
            <person name="Strassman J."/>
            <person name="Sucgang R."/>
            <person name="Worley K."/>
            <person name="Schaap P."/>
        </authorList>
    </citation>
    <scope>NUCLEOTIDE SEQUENCE</scope>
    <source>
        <strain evidence="2">QSvi11</strain>
    </source>
</reference>
<dbReference type="AlphaFoldDB" id="A0A8J4Q585"/>